<dbReference type="AlphaFoldDB" id="A0A7H8R007"/>
<sequence length="375" mass="41095">MSMRSLTEARIETNNTLSLSVMADTKPFIWYQNDSSHVTMIGCSAYRRDSRVPDRISSYVRRATQASVFPLFSPLLVSLTVIQSWRRLQSQSSSVPATPAPTTSNRNSALSSTATDNNSRSHSHHQLLLSPSAYHLSLPVASFSTPSSQLLPPLFPELPSNPPYHYLEAPSYPSEGHLLADVTAGGDFSHAFSFLSSDDFLQGLEEHSSLPVPQDNVYYTTRRPSRETENPLMTAPELSTQAPPVSNLNQSHPSILRHDNTPVSCSSLPVASLPAPSPSPSTQSSSIASRKPANSDLSSLKRPLADGQSPVEDEAVVEKRQRNTIAARKARRKKDDRIITLETELAAVTRERDEMKLLVARLEGENAALKKVGWG</sequence>
<dbReference type="Gene3D" id="1.20.5.170">
    <property type="match status" value="1"/>
</dbReference>
<reference evidence="5" key="1">
    <citation type="submission" date="2020-06" db="EMBL/GenBank/DDBJ databases">
        <title>A chromosome-scale genome assembly of Talaromyces rugulosus W13939.</title>
        <authorList>
            <person name="Wang B."/>
            <person name="Guo L."/>
            <person name="Ye K."/>
            <person name="Wang L."/>
        </authorList>
    </citation>
    <scope>NUCLEOTIDE SEQUENCE [LARGE SCALE GENOMIC DNA]</scope>
    <source>
        <strain evidence="5">W13939</strain>
    </source>
</reference>
<dbReference type="SMART" id="SM00338">
    <property type="entry name" value="BRLZ"/>
    <property type="match status" value="1"/>
</dbReference>
<keyword evidence="1" id="KW-0175">Coiled coil</keyword>
<name>A0A7H8R007_TALRU</name>
<feature type="compositionally biased region" description="Polar residues" evidence="2">
    <location>
        <begin position="100"/>
        <end position="118"/>
    </location>
</feature>
<dbReference type="PROSITE" id="PS00036">
    <property type="entry name" value="BZIP_BASIC"/>
    <property type="match status" value="1"/>
</dbReference>
<dbReference type="InterPro" id="IPR046347">
    <property type="entry name" value="bZIP_sf"/>
</dbReference>
<evidence type="ECO:0000256" key="2">
    <source>
        <dbReference type="SAM" id="MobiDB-lite"/>
    </source>
</evidence>
<feature type="compositionally biased region" description="Low complexity" evidence="2">
    <location>
        <begin position="262"/>
        <end position="289"/>
    </location>
</feature>
<dbReference type="GO" id="GO:0003700">
    <property type="term" value="F:DNA-binding transcription factor activity"/>
    <property type="evidence" value="ECO:0007669"/>
    <property type="project" value="InterPro"/>
</dbReference>
<feature type="region of interest" description="Disordered" evidence="2">
    <location>
        <begin position="236"/>
        <end position="316"/>
    </location>
</feature>
<dbReference type="GeneID" id="55994342"/>
<dbReference type="KEGG" id="trg:TRUGW13939_06849"/>
<accession>A0A7H8R007</accession>
<evidence type="ECO:0000313" key="5">
    <source>
        <dbReference type="Proteomes" id="UP000509510"/>
    </source>
</evidence>
<proteinExistence type="predicted"/>
<dbReference type="EMBL" id="CP055901">
    <property type="protein sequence ID" value="QKX59709.1"/>
    <property type="molecule type" value="Genomic_DNA"/>
</dbReference>
<feature type="region of interest" description="Disordered" evidence="2">
    <location>
        <begin position="92"/>
        <end position="124"/>
    </location>
</feature>
<dbReference type="InterPro" id="IPR004827">
    <property type="entry name" value="bZIP"/>
</dbReference>
<feature type="coiled-coil region" evidence="1">
    <location>
        <begin position="338"/>
        <end position="372"/>
    </location>
</feature>
<gene>
    <name evidence="4" type="ORF">TRUGW13939_06849</name>
</gene>
<evidence type="ECO:0000259" key="3">
    <source>
        <dbReference type="PROSITE" id="PS50217"/>
    </source>
</evidence>
<dbReference type="PROSITE" id="PS50217">
    <property type="entry name" value="BZIP"/>
    <property type="match status" value="1"/>
</dbReference>
<dbReference type="RefSeq" id="XP_035345886.1">
    <property type="nucleotide sequence ID" value="XM_035489993.1"/>
</dbReference>
<protein>
    <recommendedName>
        <fullName evidence="3">BZIP domain-containing protein</fullName>
    </recommendedName>
</protein>
<evidence type="ECO:0000313" key="4">
    <source>
        <dbReference type="EMBL" id="QKX59709.1"/>
    </source>
</evidence>
<feature type="compositionally biased region" description="Polar residues" evidence="2">
    <location>
        <begin position="237"/>
        <end position="253"/>
    </location>
</feature>
<dbReference type="OrthoDB" id="2257100at2759"/>
<feature type="domain" description="BZIP" evidence="3">
    <location>
        <begin position="313"/>
        <end position="370"/>
    </location>
</feature>
<evidence type="ECO:0000256" key="1">
    <source>
        <dbReference type="SAM" id="Coils"/>
    </source>
</evidence>
<keyword evidence="5" id="KW-1185">Reference proteome</keyword>
<organism evidence="4 5">
    <name type="scientific">Talaromyces rugulosus</name>
    <name type="common">Penicillium rugulosum</name>
    <dbReference type="NCBI Taxonomy" id="121627"/>
    <lineage>
        <taxon>Eukaryota</taxon>
        <taxon>Fungi</taxon>
        <taxon>Dikarya</taxon>
        <taxon>Ascomycota</taxon>
        <taxon>Pezizomycotina</taxon>
        <taxon>Eurotiomycetes</taxon>
        <taxon>Eurotiomycetidae</taxon>
        <taxon>Eurotiales</taxon>
        <taxon>Trichocomaceae</taxon>
        <taxon>Talaromyces</taxon>
        <taxon>Talaromyces sect. Islandici</taxon>
    </lineage>
</organism>
<dbReference type="Proteomes" id="UP000509510">
    <property type="component" value="Chromosome IV"/>
</dbReference>
<dbReference type="CDD" id="cd12193">
    <property type="entry name" value="bZIP_GCN4"/>
    <property type="match status" value="1"/>
</dbReference>
<dbReference type="SUPFAM" id="SSF57959">
    <property type="entry name" value="Leucine zipper domain"/>
    <property type="match status" value="1"/>
</dbReference>